<dbReference type="Pfam" id="PF00565">
    <property type="entry name" value="SNase"/>
    <property type="match status" value="1"/>
</dbReference>
<keyword evidence="2" id="KW-0732">Signal</keyword>
<evidence type="ECO:0000256" key="2">
    <source>
        <dbReference type="SAM" id="SignalP"/>
    </source>
</evidence>
<evidence type="ECO:0000256" key="1">
    <source>
        <dbReference type="SAM" id="MobiDB-lite"/>
    </source>
</evidence>
<dbReference type="InterPro" id="IPR035437">
    <property type="entry name" value="SNase_OB-fold_sf"/>
</dbReference>
<dbReference type="PROSITE" id="PS50830">
    <property type="entry name" value="TNASE_3"/>
    <property type="match status" value="1"/>
</dbReference>
<dbReference type="AlphaFoldDB" id="A0A4T3F0B1"/>
<evidence type="ECO:0000313" key="5">
    <source>
        <dbReference type="Proteomes" id="UP000309389"/>
    </source>
</evidence>
<dbReference type="Proteomes" id="UP000309389">
    <property type="component" value="Unassembled WGS sequence"/>
</dbReference>
<sequence length="240" mass="26785">MVLRCILTLLCFWLASPAAANEQILRGPATAIDGDTLAMGDLRVRLADIDAPETAQTCNRDGEDWACGAEAGEVLAELVADRTVICRTRAIDVYGRYVAVCHAGSTNLGMTMVQAGLAIALEGSPQELADAQARLRALRYGIWASEFQVPADWRAAHPRARPQSEIANNREPRSERDTNQPTQEREYRNEFGCAIKGNRSRRGEWIYHLPGRPYYEETRPEELFCTESEAQRAGYRRSRA</sequence>
<dbReference type="SMART" id="SM00318">
    <property type="entry name" value="SNc"/>
    <property type="match status" value="1"/>
</dbReference>
<accession>A0A4T3F0B1</accession>
<organism evidence="4 5">
    <name type="scientific">Alteraurantiacibacter aquimixticola</name>
    <dbReference type="NCBI Taxonomy" id="2489173"/>
    <lineage>
        <taxon>Bacteria</taxon>
        <taxon>Pseudomonadati</taxon>
        <taxon>Pseudomonadota</taxon>
        <taxon>Alphaproteobacteria</taxon>
        <taxon>Sphingomonadales</taxon>
        <taxon>Erythrobacteraceae</taxon>
        <taxon>Alteraurantiacibacter</taxon>
    </lineage>
</organism>
<name>A0A4T3F0B1_9SPHN</name>
<proteinExistence type="predicted"/>
<keyword evidence="5" id="KW-1185">Reference proteome</keyword>
<reference evidence="4 5" key="1">
    <citation type="submission" date="2019-04" db="EMBL/GenBank/DDBJ databases">
        <title>Altererythrobacter aquimixticola sp. nov., isolated from sediment of junction between the ocean and a freshwater spring.</title>
        <authorList>
            <person name="Yoon J.-H."/>
        </authorList>
    </citation>
    <scope>NUCLEOTIDE SEQUENCE [LARGE SCALE GENOMIC DNA]</scope>
    <source>
        <strain evidence="4 5">SSKS-13</strain>
    </source>
</reference>
<comment type="caution">
    <text evidence="4">The sequence shown here is derived from an EMBL/GenBank/DDBJ whole genome shotgun (WGS) entry which is preliminary data.</text>
</comment>
<feature type="signal peptide" evidence="2">
    <location>
        <begin position="1"/>
        <end position="20"/>
    </location>
</feature>
<feature type="region of interest" description="Disordered" evidence="1">
    <location>
        <begin position="156"/>
        <end position="190"/>
    </location>
</feature>
<dbReference type="OrthoDB" id="9805504at2"/>
<protein>
    <submittedName>
        <fullName evidence="4">Thermonuclease family protein</fullName>
    </submittedName>
</protein>
<gene>
    <name evidence="4" type="ORF">E5222_09485</name>
</gene>
<feature type="chain" id="PRO_5020221497" evidence="2">
    <location>
        <begin position="21"/>
        <end position="240"/>
    </location>
</feature>
<feature type="domain" description="TNase-like" evidence="3">
    <location>
        <begin position="32"/>
        <end position="145"/>
    </location>
</feature>
<feature type="compositionally biased region" description="Basic and acidic residues" evidence="1">
    <location>
        <begin position="168"/>
        <end position="189"/>
    </location>
</feature>
<dbReference type="Gene3D" id="2.40.50.90">
    <property type="match status" value="1"/>
</dbReference>
<dbReference type="PANTHER" id="PTHR12302:SF26">
    <property type="entry name" value="BLR1266 PROTEIN"/>
    <property type="match status" value="1"/>
</dbReference>
<evidence type="ECO:0000313" key="4">
    <source>
        <dbReference type="EMBL" id="TIX50491.1"/>
    </source>
</evidence>
<dbReference type="EMBL" id="SSHH01000002">
    <property type="protein sequence ID" value="TIX50491.1"/>
    <property type="molecule type" value="Genomic_DNA"/>
</dbReference>
<dbReference type="SUPFAM" id="SSF50199">
    <property type="entry name" value="Staphylococcal nuclease"/>
    <property type="match status" value="1"/>
</dbReference>
<dbReference type="PANTHER" id="PTHR12302">
    <property type="entry name" value="EBNA2 BINDING PROTEIN P100"/>
    <property type="match status" value="1"/>
</dbReference>
<dbReference type="InterPro" id="IPR016071">
    <property type="entry name" value="Staphylococal_nuclease_OB-fold"/>
</dbReference>
<evidence type="ECO:0000259" key="3">
    <source>
        <dbReference type="PROSITE" id="PS50830"/>
    </source>
</evidence>